<dbReference type="EMBL" id="UZAM01012053">
    <property type="protein sequence ID" value="VDP19777.1"/>
    <property type="molecule type" value="Genomic_DNA"/>
</dbReference>
<dbReference type="Proteomes" id="UP000270296">
    <property type="component" value="Unassembled WGS sequence"/>
</dbReference>
<reference evidence="4" key="1">
    <citation type="submission" date="2016-06" db="UniProtKB">
        <authorList>
            <consortium name="WormBaseParasite"/>
        </authorList>
    </citation>
    <scope>IDENTIFICATION</scope>
</reference>
<sequence>MFRCRLFTICMLTSLLSDCAGLRGRRRGQTRGNSYGNYASDGMPPQEDAGAVAVQPGPVAGPSGLPPIQLMPPIALTYLMYGLQTGNIVNVPVYTFIRSRPPP</sequence>
<evidence type="ECO:0000313" key="4">
    <source>
        <dbReference type="WBParaSite" id="SBAD_0000918601-mRNA-1"/>
    </source>
</evidence>
<proteinExistence type="predicted"/>
<feature type="signal peptide" evidence="1">
    <location>
        <begin position="1"/>
        <end position="21"/>
    </location>
</feature>
<organism evidence="4">
    <name type="scientific">Soboliphyme baturini</name>
    <dbReference type="NCBI Taxonomy" id="241478"/>
    <lineage>
        <taxon>Eukaryota</taxon>
        <taxon>Metazoa</taxon>
        <taxon>Ecdysozoa</taxon>
        <taxon>Nematoda</taxon>
        <taxon>Enoplea</taxon>
        <taxon>Dorylaimia</taxon>
        <taxon>Dioctophymatida</taxon>
        <taxon>Dioctophymatoidea</taxon>
        <taxon>Soboliphymatidae</taxon>
        <taxon>Soboliphyme</taxon>
    </lineage>
</organism>
<keyword evidence="3" id="KW-1185">Reference proteome</keyword>
<protein>
    <submittedName>
        <fullName evidence="4">Secreted protein</fullName>
    </submittedName>
</protein>
<keyword evidence="1" id="KW-0732">Signal</keyword>
<evidence type="ECO:0000313" key="2">
    <source>
        <dbReference type="EMBL" id="VDP19777.1"/>
    </source>
</evidence>
<evidence type="ECO:0000256" key="1">
    <source>
        <dbReference type="SAM" id="SignalP"/>
    </source>
</evidence>
<dbReference type="AlphaFoldDB" id="A0A183IZ18"/>
<gene>
    <name evidence="2" type="ORF">SBAD_LOCUS8866</name>
</gene>
<reference evidence="2 3" key="2">
    <citation type="submission" date="2018-11" db="EMBL/GenBank/DDBJ databases">
        <authorList>
            <consortium name="Pathogen Informatics"/>
        </authorList>
    </citation>
    <scope>NUCLEOTIDE SEQUENCE [LARGE SCALE GENOMIC DNA]</scope>
</reference>
<accession>A0A183IZ18</accession>
<feature type="chain" id="PRO_5043140372" evidence="1">
    <location>
        <begin position="22"/>
        <end position="103"/>
    </location>
</feature>
<evidence type="ECO:0000313" key="3">
    <source>
        <dbReference type="Proteomes" id="UP000270296"/>
    </source>
</evidence>
<dbReference type="WBParaSite" id="SBAD_0000918601-mRNA-1">
    <property type="protein sequence ID" value="SBAD_0000918601-mRNA-1"/>
    <property type="gene ID" value="SBAD_0000918601"/>
</dbReference>
<name>A0A183IZ18_9BILA</name>